<dbReference type="CDD" id="cd00082">
    <property type="entry name" value="HisKA"/>
    <property type="match status" value="1"/>
</dbReference>
<dbReference type="SMART" id="SM00304">
    <property type="entry name" value="HAMP"/>
    <property type="match status" value="1"/>
</dbReference>
<evidence type="ECO:0000256" key="2">
    <source>
        <dbReference type="ARBA" id="ARBA00004141"/>
    </source>
</evidence>
<comment type="caution">
    <text evidence="14">The sequence shown here is derived from an EMBL/GenBank/DDBJ whole genome shotgun (WGS) entry which is preliminary data.</text>
</comment>
<evidence type="ECO:0000256" key="1">
    <source>
        <dbReference type="ARBA" id="ARBA00000085"/>
    </source>
</evidence>
<keyword evidence="5" id="KW-0808">Transferase</keyword>
<comment type="subcellular location">
    <subcellularLocation>
        <location evidence="2">Membrane</location>
        <topology evidence="2">Multi-pass membrane protein</topology>
    </subcellularLocation>
</comment>
<feature type="domain" description="HAMP" evidence="13">
    <location>
        <begin position="147"/>
        <end position="200"/>
    </location>
</feature>
<dbReference type="Pfam" id="PF00512">
    <property type="entry name" value="HisKA"/>
    <property type="match status" value="1"/>
</dbReference>
<keyword evidence="4" id="KW-0597">Phosphoprotein</keyword>
<dbReference type="PRINTS" id="PR00344">
    <property type="entry name" value="BCTRLSENSOR"/>
</dbReference>
<gene>
    <name evidence="14" type="ORF">P3W85_43405</name>
</gene>
<dbReference type="InterPro" id="IPR036890">
    <property type="entry name" value="HATPase_C_sf"/>
</dbReference>
<evidence type="ECO:0000256" key="8">
    <source>
        <dbReference type="ARBA" id="ARBA00022989"/>
    </source>
</evidence>
<proteinExistence type="predicted"/>
<keyword evidence="6 11" id="KW-0812">Transmembrane</keyword>
<reference evidence="14 15" key="1">
    <citation type="submission" date="2023-03" db="EMBL/GenBank/DDBJ databases">
        <title>Draft assemblies of triclosan tolerant bacteria isolated from returned activated sludge.</title>
        <authorList>
            <person name="Van Hamelsveld S."/>
        </authorList>
    </citation>
    <scope>NUCLEOTIDE SEQUENCE [LARGE SCALE GENOMIC DNA]</scope>
    <source>
        <strain evidence="14 15">GW210010_S58</strain>
    </source>
</reference>
<dbReference type="Proteomes" id="UP001216674">
    <property type="component" value="Unassembled WGS sequence"/>
</dbReference>
<evidence type="ECO:0000256" key="4">
    <source>
        <dbReference type="ARBA" id="ARBA00022553"/>
    </source>
</evidence>
<dbReference type="SUPFAM" id="SSF158472">
    <property type="entry name" value="HAMP domain-like"/>
    <property type="match status" value="1"/>
</dbReference>
<dbReference type="Gene3D" id="3.30.565.10">
    <property type="entry name" value="Histidine kinase-like ATPase, C-terminal domain"/>
    <property type="match status" value="1"/>
</dbReference>
<name>A0ABT6B4D0_9BURK</name>
<dbReference type="PANTHER" id="PTHR45436">
    <property type="entry name" value="SENSOR HISTIDINE KINASE YKOH"/>
    <property type="match status" value="1"/>
</dbReference>
<dbReference type="EMBL" id="JARJLM010000702">
    <property type="protein sequence ID" value="MDF3839738.1"/>
    <property type="molecule type" value="Genomic_DNA"/>
</dbReference>
<protein>
    <recommendedName>
        <fullName evidence="3">histidine kinase</fullName>
        <ecNumber evidence="3">2.7.13.3</ecNumber>
    </recommendedName>
</protein>
<dbReference type="EC" id="2.7.13.3" evidence="3"/>
<sequence>MLLENHLLHGLDLLNEAEYQQIAVRLGPDYSTLSAPFIEMRIRETTDQAPALFYIDIDAPQQGVVFRSTNLQDQTIPSVPGQSRYSSTIPGIGEVRAADFSMTPFTATIATPLQPVRNVMHSYVQICAGLLLAMLVMSLGIGLWLSKLVLAPIRLIRDTADGIRQDNLSRRIPVGDVHDEISDLARLLNQMFDRIESAFEQVRRFTSEASHELKTPLSLIRLNAEQMVRSPGMPPAFAEAVQFQLEEVARLTRIIEDLMFLSRADAQAIALELKPYDPAAFLDGFNQDATALAEHHGLVFEVTHAGAGVALFEPRWMRQVLLNVLVNAIHVSPTGGHIVLTSTLDNGSWRLGIKDEGPGLDLDQCEHMFERFVRFATPGKDVPGSGLGLAICRSIIALHGGRIFARPNLAGRGLRVLIEIPADAAA</sequence>
<dbReference type="CDD" id="cd06225">
    <property type="entry name" value="HAMP"/>
    <property type="match status" value="1"/>
</dbReference>
<keyword evidence="15" id="KW-1185">Reference proteome</keyword>
<dbReference type="InterPro" id="IPR003660">
    <property type="entry name" value="HAMP_dom"/>
</dbReference>
<dbReference type="RefSeq" id="WP_276269358.1">
    <property type="nucleotide sequence ID" value="NZ_JARJLM010000702.1"/>
</dbReference>
<evidence type="ECO:0000256" key="3">
    <source>
        <dbReference type="ARBA" id="ARBA00012438"/>
    </source>
</evidence>
<dbReference type="SUPFAM" id="SSF55874">
    <property type="entry name" value="ATPase domain of HSP90 chaperone/DNA topoisomerase II/histidine kinase"/>
    <property type="match status" value="1"/>
</dbReference>
<dbReference type="InterPro" id="IPR004358">
    <property type="entry name" value="Sig_transdc_His_kin-like_C"/>
</dbReference>
<evidence type="ECO:0000256" key="9">
    <source>
        <dbReference type="ARBA" id="ARBA00023012"/>
    </source>
</evidence>
<evidence type="ECO:0000256" key="5">
    <source>
        <dbReference type="ARBA" id="ARBA00022679"/>
    </source>
</evidence>
<dbReference type="GO" id="GO:0016301">
    <property type="term" value="F:kinase activity"/>
    <property type="evidence" value="ECO:0007669"/>
    <property type="project" value="UniProtKB-KW"/>
</dbReference>
<dbReference type="PANTHER" id="PTHR45436:SF15">
    <property type="entry name" value="SENSOR HISTIDINE KINASE CUSS"/>
    <property type="match status" value="1"/>
</dbReference>
<dbReference type="InterPro" id="IPR050428">
    <property type="entry name" value="TCS_sensor_his_kinase"/>
</dbReference>
<feature type="transmembrane region" description="Helical" evidence="11">
    <location>
        <begin position="123"/>
        <end position="145"/>
    </location>
</feature>
<dbReference type="InterPro" id="IPR003661">
    <property type="entry name" value="HisK_dim/P_dom"/>
</dbReference>
<evidence type="ECO:0000256" key="6">
    <source>
        <dbReference type="ARBA" id="ARBA00022692"/>
    </source>
</evidence>
<evidence type="ECO:0000256" key="7">
    <source>
        <dbReference type="ARBA" id="ARBA00022777"/>
    </source>
</evidence>
<dbReference type="InterPro" id="IPR003594">
    <property type="entry name" value="HATPase_dom"/>
</dbReference>
<dbReference type="InterPro" id="IPR005467">
    <property type="entry name" value="His_kinase_dom"/>
</dbReference>
<dbReference type="Pfam" id="PF00672">
    <property type="entry name" value="HAMP"/>
    <property type="match status" value="1"/>
</dbReference>
<accession>A0ABT6B4D0</accession>
<comment type="catalytic activity">
    <reaction evidence="1">
        <text>ATP + protein L-histidine = ADP + protein N-phospho-L-histidine.</text>
        <dbReference type="EC" id="2.7.13.3"/>
    </reaction>
</comment>
<dbReference type="SMART" id="SM00387">
    <property type="entry name" value="HATPase_c"/>
    <property type="match status" value="1"/>
</dbReference>
<dbReference type="PROSITE" id="PS50885">
    <property type="entry name" value="HAMP"/>
    <property type="match status" value="1"/>
</dbReference>
<keyword evidence="8 11" id="KW-1133">Transmembrane helix</keyword>
<feature type="domain" description="Histidine kinase" evidence="12">
    <location>
        <begin position="208"/>
        <end position="424"/>
    </location>
</feature>
<dbReference type="SUPFAM" id="SSF47384">
    <property type="entry name" value="Homodimeric domain of signal transducing histidine kinase"/>
    <property type="match status" value="1"/>
</dbReference>
<evidence type="ECO:0000259" key="12">
    <source>
        <dbReference type="PROSITE" id="PS50109"/>
    </source>
</evidence>
<dbReference type="PROSITE" id="PS50109">
    <property type="entry name" value="HIS_KIN"/>
    <property type="match status" value="1"/>
</dbReference>
<dbReference type="Gene3D" id="6.10.340.10">
    <property type="match status" value="1"/>
</dbReference>
<dbReference type="Pfam" id="PF02518">
    <property type="entry name" value="HATPase_c"/>
    <property type="match status" value="1"/>
</dbReference>
<evidence type="ECO:0000256" key="10">
    <source>
        <dbReference type="ARBA" id="ARBA00023136"/>
    </source>
</evidence>
<dbReference type="SMART" id="SM00388">
    <property type="entry name" value="HisKA"/>
    <property type="match status" value="1"/>
</dbReference>
<keyword evidence="7 14" id="KW-0418">Kinase</keyword>
<dbReference type="InterPro" id="IPR036097">
    <property type="entry name" value="HisK_dim/P_sf"/>
</dbReference>
<evidence type="ECO:0000313" key="15">
    <source>
        <dbReference type="Proteomes" id="UP001216674"/>
    </source>
</evidence>
<evidence type="ECO:0000256" key="11">
    <source>
        <dbReference type="SAM" id="Phobius"/>
    </source>
</evidence>
<keyword evidence="10 11" id="KW-0472">Membrane</keyword>
<evidence type="ECO:0000259" key="13">
    <source>
        <dbReference type="PROSITE" id="PS50885"/>
    </source>
</evidence>
<dbReference type="Gene3D" id="1.10.287.130">
    <property type="match status" value="1"/>
</dbReference>
<dbReference type="CDD" id="cd00075">
    <property type="entry name" value="HATPase"/>
    <property type="match status" value="1"/>
</dbReference>
<evidence type="ECO:0000313" key="14">
    <source>
        <dbReference type="EMBL" id="MDF3839738.1"/>
    </source>
</evidence>
<keyword evidence="9" id="KW-0902">Two-component regulatory system</keyword>
<organism evidence="14 15">
    <name type="scientific">Cupriavidus basilensis</name>
    <dbReference type="NCBI Taxonomy" id="68895"/>
    <lineage>
        <taxon>Bacteria</taxon>
        <taxon>Pseudomonadati</taxon>
        <taxon>Pseudomonadota</taxon>
        <taxon>Betaproteobacteria</taxon>
        <taxon>Burkholderiales</taxon>
        <taxon>Burkholderiaceae</taxon>
        <taxon>Cupriavidus</taxon>
    </lineage>
</organism>